<dbReference type="SUPFAM" id="SSF48613">
    <property type="entry name" value="Heme oxygenase-like"/>
    <property type="match status" value="1"/>
</dbReference>
<accession>A0A7S2WD38</accession>
<dbReference type="CDD" id="cd19165">
    <property type="entry name" value="HemeO"/>
    <property type="match status" value="1"/>
</dbReference>
<dbReference type="Gene3D" id="1.20.910.10">
    <property type="entry name" value="Heme oxygenase-like"/>
    <property type="match status" value="1"/>
</dbReference>
<keyword evidence="3" id="KW-0408">Iron</keyword>
<evidence type="ECO:0000256" key="4">
    <source>
        <dbReference type="SAM" id="MobiDB-lite"/>
    </source>
</evidence>
<dbReference type="InterPro" id="IPR016053">
    <property type="entry name" value="Haem_Oase-like"/>
</dbReference>
<evidence type="ECO:0000256" key="3">
    <source>
        <dbReference type="ARBA" id="ARBA00023004"/>
    </source>
</evidence>
<dbReference type="GO" id="GO:0006979">
    <property type="term" value="P:response to oxidative stress"/>
    <property type="evidence" value="ECO:0007669"/>
    <property type="project" value="TreeGrafter"/>
</dbReference>
<reference evidence="5" key="1">
    <citation type="submission" date="2021-01" db="EMBL/GenBank/DDBJ databases">
        <authorList>
            <person name="Corre E."/>
            <person name="Pelletier E."/>
            <person name="Niang G."/>
            <person name="Scheremetjew M."/>
            <person name="Finn R."/>
            <person name="Kale V."/>
            <person name="Holt S."/>
            <person name="Cochrane G."/>
            <person name="Meng A."/>
            <person name="Brown T."/>
            <person name="Cohen L."/>
        </authorList>
    </citation>
    <scope>NUCLEOTIDE SEQUENCE</scope>
    <source>
        <strain evidence="5">NY070348D</strain>
    </source>
</reference>
<dbReference type="PANTHER" id="PTHR10720:SF0">
    <property type="entry name" value="HEME OXYGENASE"/>
    <property type="match status" value="1"/>
</dbReference>
<organism evidence="5">
    <name type="scientific">Mucochytrium quahogii</name>
    <dbReference type="NCBI Taxonomy" id="96639"/>
    <lineage>
        <taxon>Eukaryota</taxon>
        <taxon>Sar</taxon>
        <taxon>Stramenopiles</taxon>
        <taxon>Bigyra</taxon>
        <taxon>Labyrinthulomycetes</taxon>
        <taxon>Thraustochytrida</taxon>
        <taxon>Thraustochytriidae</taxon>
        <taxon>Mucochytrium</taxon>
    </lineage>
</organism>
<dbReference type="InterPro" id="IPR016084">
    <property type="entry name" value="Haem_Oase-like_multi-hlx"/>
</dbReference>
<evidence type="ECO:0000313" key="5">
    <source>
        <dbReference type="EMBL" id="CAD9679673.1"/>
    </source>
</evidence>
<dbReference type="InterPro" id="IPR002051">
    <property type="entry name" value="Haem_Oase"/>
</dbReference>
<proteinExistence type="predicted"/>
<name>A0A7S2WD38_9STRA</name>
<gene>
    <name evidence="5" type="ORF">QSP1433_LOCUS6641</name>
</gene>
<evidence type="ECO:0000256" key="1">
    <source>
        <dbReference type="ARBA" id="ARBA00022617"/>
    </source>
</evidence>
<sequence>MFELPPPELEFDRVLTSTLDRECPVFGGQDKKKVCPFSNMLVARGELMKKCPAFAPGEEKEITECPFKGCKSMAEVWTLLGDVPASHRVSSETREKTSSNVEDTAARQVFSFIMSEIHRISQQEREIHGECPKFSLSCPFKNLTPKEEKDVPLVDAHVYNSWPGLREPGSPKSANTAQKKRVRKSSSGSLPLNKLLKERTRQVHREAENVAFVRSFIKGKVGKKEYTELVVMLYHVYKELEEHVDRLCVGENAVPELVALWFPEELSRVKTLEADLEYYLGPEWRSHDTVVKMSPATKTYCERIKMLAAQNPVLLLSHAYTRYLGDLSGGQTLKRVAVKAMKLPACGDGTKFYTFDKIPSANKFKKEYRAKLEALDIDDDTAEQIAEEAIVAFRCNIGLFNEMDVLCGLEPLVPLKPEQESEAKSNKCPFATLAASVNRENGSEPTSLSTKIWNAAPYALLAAAAISQFVISQNQTS</sequence>
<dbReference type="Pfam" id="PF01126">
    <property type="entry name" value="Heme_oxygenase"/>
    <property type="match status" value="1"/>
</dbReference>
<protein>
    <submittedName>
        <fullName evidence="5">Uncharacterized protein</fullName>
    </submittedName>
</protein>
<dbReference type="GO" id="GO:0046872">
    <property type="term" value="F:metal ion binding"/>
    <property type="evidence" value="ECO:0007669"/>
    <property type="project" value="UniProtKB-KW"/>
</dbReference>
<dbReference type="EMBL" id="HBHK01010612">
    <property type="protein sequence ID" value="CAD9679673.1"/>
    <property type="molecule type" value="Transcribed_RNA"/>
</dbReference>
<dbReference type="PANTHER" id="PTHR10720">
    <property type="entry name" value="HEME OXYGENASE"/>
    <property type="match status" value="1"/>
</dbReference>
<dbReference type="PRINTS" id="PR00088">
    <property type="entry name" value="HAEMOXYGNASE"/>
</dbReference>
<feature type="region of interest" description="Disordered" evidence="4">
    <location>
        <begin position="164"/>
        <end position="187"/>
    </location>
</feature>
<dbReference type="GO" id="GO:0004392">
    <property type="term" value="F:heme oxygenase (decyclizing) activity"/>
    <property type="evidence" value="ECO:0007669"/>
    <property type="project" value="InterPro"/>
</dbReference>
<keyword evidence="1" id="KW-0349">Heme</keyword>
<dbReference type="GO" id="GO:0042167">
    <property type="term" value="P:heme catabolic process"/>
    <property type="evidence" value="ECO:0007669"/>
    <property type="project" value="TreeGrafter"/>
</dbReference>
<dbReference type="GO" id="GO:0006788">
    <property type="term" value="P:heme oxidation"/>
    <property type="evidence" value="ECO:0007669"/>
    <property type="project" value="InterPro"/>
</dbReference>
<keyword evidence="2" id="KW-0479">Metal-binding</keyword>
<dbReference type="AlphaFoldDB" id="A0A7S2WD38"/>
<evidence type="ECO:0000256" key="2">
    <source>
        <dbReference type="ARBA" id="ARBA00022723"/>
    </source>
</evidence>
<dbReference type="GO" id="GO:0020037">
    <property type="term" value="F:heme binding"/>
    <property type="evidence" value="ECO:0007669"/>
    <property type="project" value="TreeGrafter"/>
</dbReference>